<dbReference type="EMBL" id="KE561347">
    <property type="protein sequence ID" value="EPZ30928.1"/>
    <property type="molecule type" value="Genomic_DNA"/>
</dbReference>
<dbReference type="OrthoDB" id="19944at2759"/>
<evidence type="ECO:0000256" key="1">
    <source>
        <dbReference type="PROSITE-ProRule" id="PRU00290"/>
    </source>
</evidence>
<sequence>MLLQAEIVSTDHGLVLATNSTSAFSVYSLPKCEQITFESSGNVKLLSSDYVIIENNVCELAFNPHHGLVLATNSTSAFSVYSLPKCELITFQSSGNVKLLSSDYVIIENNVCELTFNPRNGPSVLLYNEDLKIPEIQLRKGTSMKDLEELLSGARIDNSRSSSISKVNIESSASNSVFTDLGNAALERGEKLSNLDKKTEDMAENAKSFLDLAKQLREKEENKKWYEF</sequence>
<accession>A0A075AMQ5</accession>
<keyword evidence="1" id="KW-0175">Coiled coil</keyword>
<dbReference type="PROSITE" id="PS50892">
    <property type="entry name" value="V_SNARE"/>
    <property type="match status" value="1"/>
</dbReference>
<dbReference type="HOGENOM" id="CLU_1215381_0_0_1"/>
<dbReference type="Gene3D" id="1.20.5.110">
    <property type="match status" value="1"/>
</dbReference>
<feature type="domain" description="V-SNARE coiled-coil homology" evidence="2">
    <location>
        <begin position="163"/>
        <end position="227"/>
    </location>
</feature>
<organism evidence="3 4">
    <name type="scientific">Rozella allomycis (strain CSF55)</name>
    <dbReference type="NCBI Taxonomy" id="988480"/>
    <lineage>
        <taxon>Eukaryota</taxon>
        <taxon>Fungi</taxon>
        <taxon>Fungi incertae sedis</taxon>
        <taxon>Cryptomycota</taxon>
        <taxon>Cryptomycota incertae sedis</taxon>
        <taxon>Rozella</taxon>
    </lineage>
</organism>
<dbReference type="InterPro" id="IPR042855">
    <property type="entry name" value="V_SNARE_CC"/>
</dbReference>
<dbReference type="AlphaFoldDB" id="A0A075AMQ5"/>
<protein>
    <recommendedName>
        <fullName evidence="2">V-SNARE coiled-coil homology domain-containing protein</fullName>
    </recommendedName>
</protein>
<evidence type="ECO:0000259" key="2">
    <source>
        <dbReference type="PROSITE" id="PS50892"/>
    </source>
</evidence>
<dbReference type="CDD" id="cd15873">
    <property type="entry name" value="R-SNARE_STXBP5_6"/>
    <property type="match status" value="1"/>
</dbReference>
<name>A0A075AMQ5_ROZAC</name>
<keyword evidence="4" id="KW-1185">Reference proteome</keyword>
<reference evidence="3 4" key="1">
    <citation type="journal article" date="2013" name="Curr. Biol.">
        <title>Shared signatures of parasitism and phylogenomics unite Cryptomycota and microsporidia.</title>
        <authorList>
            <person name="James T.Y."/>
            <person name="Pelin A."/>
            <person name="Bonen L."/>
            <person name="Ahrendt S."/>
            <person name="Sain D."/>
            <person name="Corradi N."/>
            <person name="Stajich J.E."/>
        </authorList>
    </citation>
    <scope>NUCLEOTIDE SEQUENCE [LARGE SCALE GENOMIC DNA]</scope>
    <source>
        <strain evidence="3 4">CSF55</strain>
    </source>
</reference>
<dbReference type="SUPFAM" id="SSF58038">
    <property type="entry name" value="SNARE fusion complex"/>
    <property type="match status" value="1"/>
</dbReference>
<evidence type="ECO:0000313" key="3">
    <source>
        <dbReference type="EMBL" id="EPZ30928.1"/>
    </source>
</evidence>
<evidence type="ECO:0000313" key="4">
    <source>
        <dbReference type="Proteomes" id="UP000030755"/>
    </source>
</evidence>
<proteinExistence type="predicted"/>
<gene>
    <name evidence="3" type="ORF">O9G_002805</name>
</gene>
<dbReference type="Proteomes" id="UP000030755">
    <property type="component" value="Unassembled WGS sequence"/>
</dbReference>
<dbReference type="Pfam" id="PF00957">
    <property type="entry name" value="Synaptobrevin"/>
    <property type="match status" value="1"/>
</dbReference>